<reference evidence="4 5" key="1">
    <citation type="submission" date="2015-11" db="EMBL/GenBank/DDBJ databases">
        <title>Solirubrum puertoriconensis gen. nov. an environmental bacteria isolated in Puerto Rico.</title>
        <authorList>
            <person name="Cuebas-Irizarry M.F."/>
            <person name="Montalvo-Rodriguez R."/>
        </authorList>
    </citation>
    <scope>NUCLEOTIDE SEQUENCE [LARGE SCALE GENOMIC DNA]</scope>
    <source>
        <strain evidence="4 5">MC1A</strain>
    </source>
</reference>
<dbReference type="OrthoDB" id="9804104at2"/>
<dbReference type="PROSITE" id="PS00061">
    <property type="entry name" value="ADH_SHORT"/>
    <property type="match status" value="1"/>
</dbReference>
<keyword evidence="5" id="KW-1185">Reference proteome</keyword>
<protein>
    <submittedName>
        <fullName evidence="4">Short-chain dehydrogenase</fullName>
    </submittedName>
</protein>
<evidence type="ECO:0000259" key="3">
    <source>
        <dbReference type="SMART" id="SM00822"/>
    </source>
</evidence>
<feature type="domain" description="Ketoreductase" evidence="3">
    <location>
        <begin position="7"/>
        <end position="185"/>
    </location>
</feature>
<accession>A0A9X0HN86</accession>
<dbReference type="InterPro" id="IPR020904">
    <property type="entry name" value="Sc_DH/Rdtase_CS"/>
</dbReference>
<dbReference type="FunFam" id="3.40.50.720:FF:000084">
    <property type="entry name" value="Short-chain dehydrogenase reductase"/>
    <property type="match status" value="1"/>
</dbReference>
<dbReference type="Gene3D" id="3.40.50.720">
    <property type="entry name" value="NAD(P)-binding Rossmann-like Domain"/>
    <property type="match status" value="1"/>
</dbReference>
<gene>
    <name evidence="4" type="ORF">ASU33_20225</name>
</gene>
<dbReference type="SMART" id="SM00822">
    <property type="entry name" value="PKS_KR"/>
    <property type="match status" value="1"/>
</dbReference>
<dbReference type="PRINTS" id="PR00080">
    <property type="entry name" value="SDRFAMILY"/>
</dbReference>
<dbReference type="PANTHER" id="PTHR43477:SF1">
    <property type="entry name" value="DIHYDROANTICAPSIN 7-DEHYDROGENASE"/>
    <property type="match status" value="1"/>
</dbReference>
<dbReference type="CDD" id="cd05233">
    <property type="entry name" value="SDR_c"/>
    <property type="match status" value="1"/>
</dbReference>
<dbReference type="EMBL" id="LNAL01000005">
    <property type="protein sequence ID" value="KUG09145.1"/>
    <property type="molecule type" value="Genomic_DNA"/>
</dbReference>
<dbReference type="NCBIfam" id="NF005559">
    <property type="entry name" value="PRK07231.1"/>
    <property type="match status" value="1"/>
</dbReference>
<dbReference type="GO" id="GO:0016491">
    <property type="term" value="F:oxidoreductase activity"/>
    <property type="evidence" value="ECO:0007669"/>
    <property type="project" value="UniProtKB-KW"/>
</dbReference>
<name>A0A9X0HN86_SOLP1</name>
<evidence type="ECO:0000313" key="4">
    <source>
        <dbReference type="EMBL" id="KUG09145.1"/>
    </source>
</evidence>
<dbReference type="PANTHER" id="PTHR43477">
    <property type="entry name" value="DIHYDROANTICAPSIN 7-DEHYDROGENASE"/>
    <property type="match status" value="1"/>
</dbReference>
<comment type="similarity">
    <text evidence="1">Belongs to the short-chain dehydrogenases/reductases (SDR) family.</text>
</comment>
<organism evidence="4 5">
    <name type="scientific">Solirubrum puertoriconensis</name>
    <dbReference type="NCBI Taxonomy" id="1751427"/>
    <lineage>
        <taxon>Bacteria</taxon>
        <taxon>Pseudomonadati</taxon>
        <taxon>Bacteroidota</taxon>
        <taxon>Cytophagia</taxon>
        <taxon>Cytophagales</taxon>
    </lineage>
</organism>
<proteinExistence type="inferred from homology"/>
<dbReference type="AlphaFoldDB" id="A0A9X0HN86"/>
<keyword evidence="2" id="KW-0560">Oxidoreductase</keyword>
<dbReference type="PRINTS" id="PR00081">
    <property type="entry name" value="GDHRDH"/>
</dbReference>
<dbReference type="InterPro" id="IPR036291">
    <property type="entry name" value="NAD(P)-bd_dom_sf"/>
</dbReference>
<dbReference type="Proteomes" id="UP000054223">
    <property type="component" value="Unassembled WGS sequence"/>
</dbReference>
<evidence type="ECO:0000313" key="5">
    <source>
        <dbReference type="Proteomes" id="UP000054223"/>
    </source>
</evidence>
<dbReference type="InterPro" id="IPR057326">
    <property type="entry name" value="KR_dom"/>
</dbReference>
<dbReference type="SUPFAM" id="SSF51735">
    <property type="entry name" value="NAD(P)-binding Rossmann-fold domains"/>
    <property type="match status" value="1"/>
</dbReference>
<dbReference type="InterPro" id="IPR051122">
    <property type="entry name" value="SDR_DHRS6-like"/>
</dbReference>
<comment type="caution">
    <text evidence="4">The sequence shown here is derived from an EMBL/GenBank/DDBJ whole genome shotgun (WGS) entry which is preliminary data.</text>
</comment>
<evidence type="ECO:0000256" key="1">
    <source>
        <dbReference type="ARBA" id="ARBA00006484"/>
    </source>
</evidence>
<dbReference type="InterPro" id="IPR002347">
    <property type="entry name" value="SDR_fam"/>
</dbReference>
<sequence>MFSLSGKTAVVTGGGSGIGRAISLLFARQGAAVHIIELNTAAAQDTADEISQAGGAVQVHAADVSQQAQVQATFGAIGRADILINNAGIAHVGNVENTAEADFDRVYQVNVKGAYNCLHAAVPLMKRQGGGVILNVASIAAHVGITDRFAYSMSKGAIFAMTLSVARDYLGAGIRCNSISPARVHTPFVDGFIAKNYAGQEAEIFEKLSKSQPIGRMGQPDEIAALALYLCSDEAGFVTGCDFPIDGGFIKLNN</sequence>
<evidence type="ECO:0000256" key="2">
    <source>
        <dbReference type="ARBA" id="ARBA00023002"/>
    </source>
</evidence>
<dbReference type="RefSeq" id="WP_059068677.1">
    <property type="nucleotide sequence ID" value="NZ_LNAL01000005.1"/>
</dbReference>
<dbReference type="Pfam" id="PF13561">
    <property type="entry name" value="adh_short_C2"/>
    <property type="match status" value="1"/>
</dbReference>